<keyword evidence="2" id="KW-1185">Reference proteome</keyword>
<dbReference type="RefSeq" id="WP_150414746.1">
    <property type="nucleotide sequence ID" value="NZ_VYQF01000002.1"/>
</dbReference>
<dbReference type="Proteomes" id="UP000326903">
    <property type="component" value="Unassembled WGS sequence"/>
</dbReference>
<dbReference type="Gene3D" id="2.60.120.10">
    <property type="entry name" value="Jelly Rolls"/>
    <property type="match status" value="1"/>
</dbReference>
<accession>A0A5J5IKY5</accession>
<comment type="caution">
    <text evidence="1">The sequence shown here is derived from an EMBL/GenBank/DDBJ whole genome shotgun (WGS) entry which is preliminary data.</text>
</comment>
<dbReference type="AlphaFoldDB" id="A0A5J5IKY5"/>
<evidence type="ECO:0000313" key="2">
    <source>
        <dbReference type="Proteomes" id="UP000326903"/>
    </source>
</evidence>
<proteinExistence type="predicted"/>
<name>A0A5J5IKY5_9BACT</name>
<dbReference type="EMBL" id="VYQF01000002">
    <property type="protein sequence ID" value="KAA9039337.1"/>
    <property type="molecule type" value="Genomic_DNA"/>
</dbReference>
<organism evidence="1 2">
    <name type="scientific">Ginsengibacter hankyongi</name>
    <dbReference type="NCBI Taxonomy" id="2607284"/>
    <lineage>
        <taxon>Bacteria</taxon>
        <taxon>Pseudomonadati</taxon>
        <taxon>Bacteroidota</taxon>
        <taxon>Chitinophagia</taxon>
        <taxon>Chitinophagales</taxon>
        <taxon>Chitinophagaceae</taxon>
        <taxon>Ginsengibacter</taxon>
    </lineage>
</organism>
<sequence>MESTNIDATFNRPEGNRNIDSPVLLVNTRDLIKQLMDENAWQENDRNAITIFKTDKMRIVLVALHKDAKTTTDRPENIFSLQVLKGKVKVTTDFSSTEVEKEMVLALHEQIPYSIKALKKSIFLLTIVD</sequence>
<dbReference type="InterPro" id="IPR014710">
    <property type="entry name" value="RmlC-like_jellyroll"/>
</dbReference>
<gene>
    <name evidence="1" type="ORF">FW778_10935</name>
</gene>
<protein>
    <submittedName>
        <fullName evidence="1">Uncharacterized protein</fullName>
    </submittedName>
</protein>
<evidence type="ECO:0000313" key="1">
    <source>
        <dbReference type="EMBL" id="KAA9039337.1"/>
    </source>
</evidence>
<reference evidence="1 2" key="1">
    <citation type="submission" date="2019-09" db="EMBL/GenBank/DDBJ databases">
        <title>Draft genome sequence of Ginsengibacter sp. BR5-29.</title>
        <authorList>
            <person name="Im W.-T."/>
        </authorList>
    </citation>
    <scope>NUCLEOTIDE SEQUENCE [LARGE SCALE GENOMIC DNA]</scope>
    <source>
        <strain evidence="1 2">BR5-29</strain>
    </source>
</reference>